<gene>
    <name evidence="6" type="ORF">D7Z54_13380</name>
</gene>
<dbReference type="Gene3D" id="3.40.50.300">
    <property type="entry name" value="P-loop containing nucleotide triphosphate hydrolases"/>
    <property type="match status" value="1"/>
</dbReference>
<dbReference type="GO" id="GO:0005524">
    <property type="term" value="F:ATP binding"/>
    <property type="evidence" value="ECO:0007669"/>
    <property type="project" value="UniProtKB-KW"/>
</dbReference>
<accession>A0A3R9WSN9</accession>
<evidence type="ECO:0000313" key="7">
    <source>
        <dbReference type="Proteomes" id="UP000275076"/>
    </source>
</evidence>
<dbReference type="SMART" id="SM00382">
    <property type="entry name" value="AAA"/>
    <property type="match status" value="1"/>
</dbReference>
<protein>
    <submittedName>
        <fullName evidence="6">ABC transporter ATP-binding protein</fullName>
    </submittedName>
</protein>
<keyword evidence="2" id="KW-0813">Transport</keyword>
<evidence type="ECO:0000313" key="6">
    <source>
        <dbReference type="EMBL" id="RSL32735.1"/>
    </source>
</evidence>
<evidence type="ECO:0000256" key="3">
    <source>
        <dbReference type="ARBA" id="ARBA00022741"/>
    </source>
</evidence>
<dbReference type="GO" id="GO:0016887">
    <property type="term" value="F:ATP hydrolysis activity"/>
    <property type="evidence" value="ECO:0007669"/>
    <property type="project" value="InterPro"/>
</dbReference>
<feature type="domain" description="ABC transporter" evidence="5">
    <location>
        <begin position="12"/>
        <end position="253"/>
    </location>
</feature>
<dbReference type="SUPFAM" id="SSF52540">
    <property type="entry name" value="P-loop containing nucleoside triphosphate hydrolases"/>
    <property type="match status" value="1"/>
</dbReference>
<dbReference type="InterPro" id="IPR027417">
    <property type="entry name" value="P-loop_NTPase"/>
</dbReference>
<keyword evidence="3" id="KW-0547">Nucleotide-binding</keyword>
<evidence type="ECO:0000256" key="2">
    <source>
        <dbReference type="ARBA" id="ARBA00022448"/>
    </source>
</evidence>
<dbReference type="AlphaFoldDB" id="A0A3R9WSN9"/>
<comment type="similarity">
    <text evidence="1">Belongs to the ABC transporter superfamily.</text>
</comment>
<keyword evidence="4 6" id="KW-0067">ATP-binding</keyword>
<dbReference type="PROSITE" id="PS50893">
    <property type="entry name" value="ABC_TRANSPORTER_2"/>
    <property type="match status" value="1"/>
</dbReference>
<dbReference type="EMBL" id="RBVX01000012">
    <property type="protein sequence ID" value="RSL32735.1"/>
    <property type="molecule type" value="Genomic_DNA"/>
</dbReference>
<proteinExistence type="inferred from homology"/>
<comment type="caution">
    <text evidence="6">The sequence shown here is derived from an EMBL/GenBank/DDBJ whole genome shotgun (WGS) entry which is preliminary data.</text>
</comment>
<dbReference type="Pfam" id="PF00005">
    <property type="entry name" value="ABC_tran"/>
    <property type="match status" value="1"/>
</dbReference>
<name>A0A3R9WSN9_9BACI</name>
<organism evidence="6 7">
    <name type="scientific">Salibacterium salarium</name>
    <dbReference type="NCBI Taxonomy" id="284579"/>
    <lineage>
        <taxon>Bacteria</taxon>
        <taxon>Bacillati</taxon>
        <taxon>Bacillota</taxon>
        <taxon>Bacilli</taxon>
        <taxon>Bacillales</taxon>
        <taxon>Bacillaceae</taxon>
    </lineage>
</organism>
<evidence type="ECO:0000256" key="4">
    <source>
        <dbReference type="ARBA" id="ARBA00022840"/>
    </source>
</evidence>
<dbReference type="OrthoDB" id="9789994at2"/>
<dbReference type="InterPro" id="IPR003439">
    <property type="entry name" value="ABC_transporter-like_ATP-bd"/>
</dbReference>
<keyword evidence="7" id="KW-1185">Reference proteome</keyword>
<evidence type="ECO:0000256" key="1">
    <source>
        <dbReference type="ARBA" id="ARBA00005417"/>
    </source>
</evidence>
<dbReference type="PANTHER" id="PTHR42734:SF17">
    <property type="entry name" value="METAL TRANSPORT SYSTEM ATP-BINDING PROTEIN TM_0124-RELATED"/>
    <property type="match status" value="1"/>
</dbReference>
<dbReference type="InterPro" id="IPR050153">
    <property type="entry name" value="Metal_Ion_Import_ABC"/>
</dbReference>
<sequence length="269" mass="30761">MWEEYMDNETMLSFQNVDVINNGNVRVKDISFDIKKGEQWGLLGLNGSGKTTLLQLIAGYVWPTSGSLFSWQGKYGQINIPKLRSSLGWVSDALDDRYRTRQSDTAIEIVLSGLFASVGLYENTNITQVELAEKWMRFFGIEEYRDRRYSQLSQGEKKRTMLARAWIAEPSVLLLDEPCTGLDVKGREEFLESLESLMALNNAPALLYVTHHIEELPPSIKNVLLLKNGEILHKGKKYDVLNNANVQQTFDVKGNVQWENERPWLVVSR</sequence>
<reference evidence="6 7" key="1">
    <citation type="submission" date="2018-10" db="EMBL/GenBank/DDBJ databases">
        <title>Draft genome sequence of Bacillus salarius IM0101, isolated from a hypersaline soil in Inner Mongolia, China.</title>
        <authorList>
            <person name="Yamprayoonswat W."/>
            <person name="Boonvisut S."/>
            <person name="Jumpathong W."/>
            <person name="Sittihan S."/>
            <person name="Ruangsuj P."/>
            <person name="Wanthongcharoen S."/>
            <person name="Thongpramul N."/>
            <person name="Pimmason S."/>
            <person name="Yu B."/>
            <person name="Yasawong M."/>
        </authorList>
    </citation>
    <scope>NUCLEOTIDE SEQUENCE [LARGE SCALE GENOMIC DNA]</scope>
    <source>
        <strain evidence="6 7">IM0101</strain>
    </source>
</reference>
<evidence type="ECO:0000259" key="5">
    <source>
        <dbReference type="PROSITE" id="PS50893"/>
    </source>
</evidence>
<dbReference type="Proteomes" id="UP000275076">
    <property type="component" value="Unassembled WGS sequence"/>
</dbReference>
<dbReference type="InterPro" id="IPR003593">
    <property type="entry name" value="AAA+_ATPase"/>
</dbReference>
<dbReference type="PANTHER" id="PTHR42734">
    <property type="entry name" value="METAL TRANSPORT SYSTEM ATP-BINDING PROTEIN TM_0124-RELATED"/>
    <property type="match status" value="1"/>
</dbReference>